<dbReference type="Gene3D" id="6.10.10.120">
    <property type="entry name" value="Antitoxin ParD1-like"/>
    <property type="match status" value="1"/>
</dbReference>
<dbReference type="PANTHER" id="PTHR36582:SF2">
    <property type="entry name" value="ANTITOXIN PARD"/>
    <property type="match status" value="1"/>
</dbReference>
<sequence length="84" mass="9345">MAISAELGETLEQVVTELVATGRYNSKSEVLREGVRLVQEREARLNTLHAALERGLASADAGRVEDAEIFLDRLEQKYLRMAGE</sequence>
<organism evidence="3 4">
    <name type="scientific">Kumtagia ephedrae</name>
    <dbReference type="NCBI Taxonomy" id="2116701"/>
    <lineage>
        <taxon>Bacteria</taxon>
        <taxon>Pseudomonadati</taxon>
        <taxon>Pseudomonadota</taxon>
        <taxon>Alphaproteobacteria</taxon>
        <taxon>Hyphomicrobiales</taxon>
        <taxon>Phyllobacteriaceae</taxon>
        <taxon>Kumtagia</taxon>
    </lineage>
</organism>
<dbReference type="GO" id="GO:0006355">
    <property type="term" value="P:regulation of DNA-templated transcription"/>
    <property type="evidence" value="ECO:0007669"/>
    <property type="project" value="InterPro"/>
</dbReference>
<dbReference type="EMBL" id="PXYK01000026">
    <property type="protein sequence ID" value="PSJ55676.1"/>
    <property type="molecule type" value="Genomic_DNA"/>
</dbReference>
<dbReference type="InterPro" id="IPR010985">
    <property type="entry name" value="Ribbon_hlx_hlx"/>
</dbReference>
<dbReference type="PANTHER" id="PTHR36582">
    <property type="entry name" value="ANTITOXIN PARD"/>
    <property type="match status" value="1"/>
</dbReference>
<evidence type="ECO:0000256" key="2">
    <source>
        <dbReference type="ARBA" id="ARBA00022649"/>
    </source>
</evidence>
<evidence type="ECO:0000313" key="3">
    <source>
        <dbReference type="EMBL" id="PSJ55676.1"/>
    </source>
</evidence>
<comment type="similarity">
    <text evidence="1">Belongs to the ParD antitoxin family.</text>
</comment>
<keyword evidence="2" id="KW-1277">Toxin-antitoxin system</keyword>
<keyword evidence="4" id="KW-1185">Reference proteome</keyword>
<dbReference type="SUPFAM" id="SSF47598">
    <property type="entry name" value="Ribbon-helix-helix"/>
    <property type="match status" value="1"/>
</dbReference>
<name>A0A2P7RZS4_9HYPH</name>
<dbReference type="InterPro" id="IPR038296">
    <property type="entry name" value="ParD_sf"/>
</dbReference>
<dbReference type="Pfam" id="PF03693">
    <property type="entry name" value="ParD_antitoxin"/>
    <property type="match status" value="1"/>
</dbReference>
<comment type="caution">
    <text evidence="3">The sequence shown here is derived from an EMBL/GenBank/DDBJ whole genome shotgun (WGS) entry which is preliminary data.</text>
</comment>
<protein>
    <submittedName>
        <fullName evidence="3">Type II toxin-antitoxin system ParD family antitoxin</fullName>
    </submittedName>
</protein>
<dbReference type="Proteomes" id="UP000241229">
    <property type="component" value="Unassembled WGS sequence"/>
</dbReference>
<evidence type="ECO:0000313" key="4">
    <source>
        <dbReference type="Proteomes" id="UP000241229"/>
    </source>
</evidence>
<gene>
    <name evidence="3" type="ORF">C7I84_22675</name>
</gene>
<accession>A0A2P7RZS4</accession>
<evidence type="ECO:0000256" key="1">
    <source>
        <dbReference type="ARBA" id="ARBA00008580"/>
    </source>
</evidence>
<proteinExistence type="inferred from homology"/>
<dbReference type="InterPro" id="IPR022789">
    <property type="entry name" value="ParD"/>
</dbReference>
<dbReference type="AlphaFoldDB" id="A0A2P7RZS4"/>
<dbReference type="OrthoDB" id="9815501at2"/>
<dbReference type="RefSeq" id="WP_106774501.1">
    <property type="nucleotide sequence ID" value="NZ_PXYK01000026.1"/>
</dbReference>
<dbReference type="NCBIfam" id="TIGR02606">
    <property type="entry name" value="antidote_CC2985"/>
    <property type="match status" value="1"/>
</dbReference>
<reference evidence="3 4" key="1">
    <citation type="submission" date="2018-03" db="EMBL/GenBank/DDBJ databases">
        <title>The draft genome of Mesorhizobium sp. 6GN-30.</title>
        <authorList>
            <person name="Liu L."/>
            <person name="Li L."/>
            <person name="Wang T."/>
            <person name="Zhang X."/>
            <person name="Liang L."/>
        </authorList>
    </citation>
    <scope>NUCLEOTIDE SEQUENCE [LARGE SCALE GENOMIC DNA]</scope>
    <source>
        <strain evidence="3 4">6GN30</strain>
    </source>
</reference>